<reference evidence="1" key="1">
    <citation type="journal article" date="2021" name="G3 (Bethesda)">
        <title>Genome and transcriptome analysis of the beet armyworm Spodoptera exigua reveals targets for pest control. .</title>
        <authorList>
            <person name="Simon S."/>
            <person name="Breeschoten T."/>
            <person name="Jansen H.J."/>
            <person name="Dirks R.P."/>
            <person name="Schranz M.E."/>
            <person name="Ros V.I.D."/>
        </authorList>
    </citation>
    <scope>NUCLEOTIDE SEQUENCE</scope>
    <source>
        <strain evidence="1">TB_SE_WUR_2020</strain>
    </source>
</reference>
<dbReference type="EMBL" id="JACEFF010000272">
    <property type="protein sequence ID" value="KAH9640865.1"/>
    <property type="molecule type" value="Genomic_DNA"/>
</dbReference>
<evidence type="ECO:0000313" key="2">
    <source>
        <dbReference type="Proteomes" id="UP000814243"/>
    </source>
</evidence>
<organism evidence="1 2">
    <name type="scientific">Spodoptera exigua</name>
    <name type="common">Beet armyworm</name>
    <name type="synonym">Noctua fulgens</name>
    <dbReference type="NCBI Taxonomy" id="7107"/>
    <lineage>
        <taxon>Eukaryota</taxon>
        <taxon>Metazoa</taxon>
        <taxon>Ecdysozoa</taxon>
        <taxon>Arthropoda</taxon>
        <taxon>Hexapoda</taxon>
        <taxon>Insecta</taxon>
        <taxon>Pterygota</taxon>
        <taxon>Neoptera</taxon>
        <taxon>Endopterygota</taxon>
        <taxon>Lepidoptera</taxon>
        <taxon>Glossata</taxon>
        <taxon>Ditrysia</taxon>
        <taxon>Noctuoidea</taxon>
        <taxon>Noctuidae</taxon>
        <taxon>Amphipyrinae</taxon>
        <taxon>Spodoptera</taxon>
    </lineage>
</organism>
<sequence>MQSACVAVELAWVASRVWWGGVWAGGVAAAAGAAAGRDPAQALLDHHHLHTRAPHQHDKYETIPKAEGFQLALECLATETGENE</sequence>
<proteinExistence type="predicted"/>
<protein>
    <submittedName>
        <fullName evidence="1">Uncharacterized protein</fullName>
    </submittedName>
</protein>
<evidence type="ECO:0000313" key="1">
    <source>
        <dbReference type="EMBL" id="KAH9640865.1"/>
    </source>
</evidence>
<gene>
    <name evidence="1" type="ORF">HF086_014451</name>
</gene>
<name>A0A922SK84_SPOEX</name>
<accession>A0A922SK84</accession>
<comment type="caution">
    <text evidence="1">The sequence shown here is derived from an EMBL/GenBank/DDBJ whole genome shotgun (WGS) entry which is preliminary data.</text>
</comment>
<dbReference type="AlphaFoldDB" id="A0A922SK84"/>
<dbReference type="Proteomes" id="UP000814243">
    <property type="component" value="Unassembled WGS sequence"/>
</dbReference>
<feature type="non-terminal residue" evidence="1">
    <location>
        <position position="1"/>
    </location>
</feature>